<dbReference type="PANTHER" id="PTHR46481:SF6">
    <property type="entry name" value="ZINC FINGER BED DOMAIN-CONTAINING PROTEIN RICESLEEPER 2-LIKE"/>
    <property type="match status" value="1"/>
</dbReference>
<dbReference type="SUPFAM" id="SSF53098">
    <property type="entry name" value="Ribonuclease H-like"/>
    <property type="match status" value="1"/>
</dbReference>
<organism evidence="1 2">
    <name type="scientific">Capsicum annuum</name>
    <name type="common">Capsicum pepper</name>
    <dbReference type="NCBI Taxonomy" id="4072"/>
    <lineage>
        <taxon>Eukaryota</taxon>
        <taxon>Viridiplantae</taxon>
        <taxon>Streptophyta</taxon>
        <taxon>Embryophyta</taxon>
        <taxon>Tracheophyta</taxon>
        <taxon>Spermatophyta</taxon>
        <taxon>Magnoliopsida</taxon>
        <taxon>eudicotyledons</taxon>
        <taxon>Gunneridae</taxon>
        <taxon>Pentapetalae</taxon>
        <taxon>asterids</taxon>
        <taxon>lamiids</taxon>
        <taxon>Solanales</taxon>
        <taxon>Solanaceae</taxon>
        <taxon>Solanoideae</taxon>
        <taxon>Capsiceae</taxon>
        <taxon>Capsicum</taxon>
    </lineage>
</organism>
<dbReference type="GO" id="GO:0006357">
    <property type="term" value="P:regulation of transcription by RNA polymerase II"/>
    <property type="evidence" value="ECO:0000318"/>
    <property type="project" value="GO_Central"/>
</dbReference>
<accession>A0A2G3AKC7</accession>
<dbReference type="EMBL" id="AYRZ02000001">
    <property type="protein sequence ID" value="PHT94696.1"/>
    <property type="molecule type" value="Genomic_DNA"/>
</dbReference>
<evidence type="ECO:0000313" key="1">
    <source>
        <dbReference type="EMBL" id="PHT94696.1"/>
    </source>
</evidence>
<dbReference type="InterPro" id="IPR012337">
    <property type="entry name" value="RNaseH-like_sf"/>
</dbReference>
<comment type="caution">
    <text evidence="1">The sequence shown here is derived from an EMBL/GenBank/DDBJ whole genome shotgun (WGS) entry which is preliminary data.</text>
</comment>
<reference evidence="1 2" key="2">
    <citation type="journal article" date="2017" name="Genome Biol.">
        <title>New reference genome sequences of hot pepper reveal the massive evolution of plant disease-resistance genes by retroduplication.</title>
        <authorList>
            <person name="Kim S."/>
            <person name="Park J."/>
            <person name="Yeom S.I."/>
            <person name="Kim Y.M."/>
            <person name="Seo E."/>
            <person name="Kim K.T."/>
            <person name="Kim M.S."/>
            <person name="Lee J.M."/>
            <person name="Cheong K."/>
            <person name="Shin H.S."/>
            <person name="Kim S.B."/>
            <person name="Han K."/>
            <person name="Lee J."/>
            <person name="Park M."/>
            <person name="Lee H.A."/>
            <person name="Lee H.Y."/>
            <person name="Lee Y."/>
            <person name="Oh S."/>
            <person name="Lee J.H."/>
            <person name="Choi E."/>
            <person name="Choi E."/>
            <person name="Lee S.E."/>
            <person name="Jeon J."/>
            <person name="Kim H."/>
            <person name="Choi G."/>
            <person name="Song H."/>
            <person name="Lee J."/>
            <person name="Lee S.C."/>
            <person name="Kwon J.K."/>
            <person name="Lee H.Y."/>
            <person name="Koo N."/>
            <person name="Hong Y."/>
            <person name="Kim R.W."/>
            <person name="Kang W.H."/>
            <person name="Huh J.H."/>
            <person name="Kang B.C."/>
            <person name="Yang T.J."/>
            <person name="Lee Y.H."/>
            <person name="Bennetzen J.L."/>
            <person name="Choi D."/>
        </authorList>
    </citation>
    <scope>NUCLEOTIDE SEQUENCE [LARGE SCALE GENOMIC DNA]</scope>
    <source>
        <strain evidence="2">cv. CM334</strain>
    </source>
</reference>
<gene>
    <name evidence="1" type="ORF">T459_02578</name>
</gene>
<sequence length="260" mass="30042">MYAREKKLLKVELAMITSRVCLTSDMWSSLVSNGYMCVTIHYVDVNWVLQKRVLIFRHVPPPHTGTILGHLLIDFLKEWGIEKKFFTLTSVNATSNNGVVDNLKNHLSLMRSLVCEGKFLHVRCGNHILNLIVKAGLEKVDAAIGKIREGIKYIKNSETRLVKFVECLSNLGLPCSKKLRQDMPIRWNSTYQMIESALAYQQAYNHYDLIDPNFRHGLLENEWKKVETVATFLSHFMTLQLYFLEANTPRQICTFKCMEN</sequence>
<dbReference type="Proteomes" id="UP000222542">
    <property type="component" value="Unassembled WGS sequence"/>
</dbReference>
<keyword evidence="2" id="KW-1185">Reference proteome</keyword>
<dbReference type="AlphaFoldDB" id="A0A2G3AKC7"/>
<dbReference type="Gramene" id="PHT94696">
    <property type="protein sequence ID" value="PHT94696"/>
    <property type="gene ID" value="T459_02578"/>
</dbReference>
<dbReference type="PANTHER" id="PTHR46481">
    <property type="entry name" value="ZINC FINGER BED DOMAIN-CONTAINING PROTEIN 4"/>
    <property type="match status" value="1"/>
</dbReference>
<dbReference type="InterPro" id="IPR052035">
    <property type="entry name" value="ZnF_BED_domain_contain"/>
</dbReference>
<dbReference type="GO" id="GO:0005634">
    <property type="term" value="C:nucleus"/>
    <property type="evidence" value="ECO:0000318"/>
    <property type="project" value="GO_Central"/>
</dbReference>
<reference evidence="1 2" key="1">
    <citation type="journal article" date="2014" name="Nat. Genet.">
        <title>Genome sequence of the hot pepper provides insights into the evolution of pungency in Capsicum species.</title>
        <authorList>
            <person name="Kim S."/>
            <person name="Park M."/>
            <person name="Yeom S.I."/>
            <person name="Kim Y.M."/>
            <person name="Lee J.M."/>
            <person name="Lee H.A."/>
            <person name="Seo E."/>
            <person name="Choi J."/>
            <person name="Cheong K."/>
            <person name="Kim K.T."/>
            <person name="Jung K."/>
            <person name="Lee G.W."/>
            <person name="Oh S.K."/>
            <person name="Bae C."/>
            <person name="Kim S.B."/>
            <person name="Lee H.Y."/>
            <person name="Kim S.Y."/>
            <person name="Kim M.S."/>
            <person name="Kang B.C."/>
            <person name="Jo Y.D."/>
            <person name="Yang H.B."/>
            <person name="Jeong H.J."/>
            <person name="Kang W.H."/>
            <person name="Kwon J.K."/>
            <person name="Shin C."/>
            <person name="Lim J.Y."/>
            <person name="Park J.H."/>
            <person name="Huh J.H."/>
            <person name="Kim J.S."/>
            <person name="Kim B.D."/>
            <person name="Cohen O."/>
            <person name="Paran I."/>
            <person name="Suh M.C."/>
            <person name="Lee S.B."/>
            <person name="Kim Y.K."/>
            <person name="Shin Y."/>
            <person name="Noh S.J."/>
            <person name="Park J."/>
            <person name="Seo Y.S."/>
            <person name="Kwon S.Y."/>
            <person name="Kim H.A."/>
            <person name="Park J.M."/>
            <person name="Kim H.J."/>
            <person name="Choi S.B."/>
            <person name="Bosland P.W."/>
            <person name="Reeves G."/>
            <person name="Jo S.H."/>
            <person name="Lee B.W."/>
            <person name="Cho H.T."/>
            <person name="Choi H.S."/>
            <person name="Lee M.S."/>
            <person name="Yu Y."/>
            <person name="Do Choi Y."/>
            <person name="Park B.S."/>
            <person name="van Deynze A."/>
            <person name="Ashrafi H."/>
            <person name="Hill T."/>
            <person name="Kim W.T."/>
            <person name="Pai H.S."/>
            <person name="Ahn H.K."/>
            <person name="Yeam I."/>
            <person name="Giovannoni J.J."/>
            <person name="Rose J.K."/>
            <person name="Sorensen I."/>
            <person name="Lee S.J."/>
            <person name="Kim R.W."/>
            <person name="Choi I.Y."/>
            <person name="Choi B.S."/>
            <person name="Lim J.S."/>
            <person name="Lee Y.H."/>
            <person name="Choi D."/>
        </authorList>
    </citation>
    <scope>NUCLEOTIDE SEQUENCE [LARGE SCALE GENOMIC DNA]</scope>
    <source>
        <strain evidence="2">cv. CM334</strain>
    </source>
</reference>
<evidence type="ECO:0000313" key="2">
    <source>
        <dbReference type="Proteomes" id="UP000222542"/>
    </source>
</evidence>
<proteinExistence type="predicted"/>
<name>A0A2G3AKC7_CAPAN</name>
<dbReference type="OMA" id="KVELAMI"/>
<evidence type="ECO:0008006" key="3">
    <source>
        <dbReference type="Google" id="ProtNLM"/>
    </source>
</evidence>
<protein>
    <recommendedName>
        <fullName evidence="3">Zinc finger BED domain-containing protein RICESLEEPER 2-like</fullName>
    </recommendedName>
</protein>